<reference evidence="4 5" key="1">
    <citation type="journal article" date="2019" name="Nat. Ecol. Evol.">
        <title>Megaphylogeny resolves global patterns of mushroom evolution.</title>
        <authorList>
            <person name="Varga T."/>
            <person name="Krizsan K."/>
            <person name="Foldi C."/>
            <person name="Dima B."/>
            <person name="Sanchez-Garcia M."/>
            <person name="Sanchez-Ramirez S."/>
            <person name="Szollosi G.J."/>
            <person name="Szarkandi J.G."/>
            <person name="Papp V."/>
            <person name="Albert L."/>
            <person name="Andreopoulos W."/>
            <person name="Angelini C."/>
            <person name="Antonin V."/>
            <person name="Barry K.W."/>
            <person name="Bougher N.L."/>
            <person name="Buchanan P."/>
            <person name="Buyck B."/>
            <person name="Bense V."/>
            <person name="Catcheside P."/>
            <person name="Chovatia M."/>
            <person name="Cooper J."/>
            <person name="Damon W."/>
            <person name="Desjardin D."/>
            <person name="Finy P."/>
            <person name="Geml J."/>
            <person name="Haridas S."/>
            <person name="Hughes K."/>
            <person name="Justo A."/>
            <person name="Karasinski D."/>
            <person name="Kautmanova I."/>
            <person name="Kiss B."/>
            <person name="Kocsube S."/>
            <person name="Kotiranta H."/>
            <person name="LaButti K.M."/>
            <person name="Lechner B.E."/>
            <person name="Liimatainen K."/>
            <person name="Lipzen A."/>
            <person name="Lukacs Z."/>
            <person name="Mihaltcheva S."/>
            <person name="Morgado L.N."/>
            <person name="Niskanen T."/>
            <person name="Noordeloos M.E."/>
            <person name="Ohm R.A."/>
            <person name="Ortiz-Santana B."/>
            <person name="Ovrebo C."/>
            <person name="Racz N."/>
            <person name="Riley R."/>
            <person name="Savchenko A."/>
            <person name="Shiryaev A."/>
            <person name="Soop K."/>
            <person name="Spirin V."/>
            <person name="Szebenyi C."/>
            <person name="Tomsovsky M."/>
            <person name="Tulloss R.E."/>
            <person name="Uehling J."/>
            <person name="Grigoriev I.V."/>
            <person name="Vagvolgyi C."/>
            <person name="Papp T."/>
            <person name="Martin F.M."/>
            <person name="Miettinen O."/>
            <person name="Hibbett D.S."/>
            <person name="Nagy L.G."/>
        </authorList>
    </citation>
    <scope>NUCLEOTIDE SEQUENCE [LARGE SCALE GENOMIC DNA]</scope>
    <source>
        <strain evidence="4 5">CBS 309.79</strain>
    </source>
</reference>
<protein>
    <submittedName>
        <fullName evidence="4">Ankyrin repeat-containing domain protein</fullName>
    </submittedName>
</protein>
<proteinExistence type="predicted"/>
<dbReference type="PANTHER" id="PTHR24171">
    <property type="entry name" value="ANKYRIN REPEAT DOMAIN-CONTAINING PROTEIN 39-RELATED"/>
    <property type="match status" value="1"/>
</dbReference>
<evidence type="ECO:0000256" key="1">
    <source>
        <dbReference type="ARBA" id="ARBA00022737"/>
    </source>
</evidence>
<dbReference type="Proteomes" id="UP000305067">
    <property type="component" value="Unassembled WGS sequence"/>
</dbReference>
<dbReference type="PROSITE" id="PS50088">
    <property type="entry name" value="ANK_REPEAT"/>
    <property type="match status" value="3"/>
</dbReference>
<feature type="non-terminal residue" evidence="4">
    <location>
        <position position="1"/>
    </location>
</feature>
<evidence type="ECO:0000256" key="3">
    <source>
        <dbReference type="PROSITE-ProRule" id="PRU00023"/>
    </source>
</evidence>
<organism evidence="4 5">
    <name type="scientific">Pterulicium gracile</name>
    <dbReference type="NCBI Taxonomy" id="1884261"/>
    <lineage>
        <taxon>Eukaryota</taxon>
        <taxon>Fungi</taxon>
        <taxon>Dikarya</taxon>
        <taxon>Basidiomycota</taxon>
        <taxon>Agaricomycotina</taxon>
        <taxon>Agaricomycetes</taxon>
        <taxon>Agaricomycetidae</taxon>
        <taxon>Agaricales</taxon>
        <taxon>Pleurotineae</taxon>
        <taxon>Pterulaceae</taxon>
        <taxon>Pterulicium</taxon>
    </lineage>
</organism>
<dbReference type="InterPro" id="IPR036770">
    <property type="entry name" value="Ankyrin_rpt-contain_sf"/>
</dbReference>
<evidence type="ECO:0000313" key="4">
    <source>
        <dbReference type="EMBL" id="TFK98720.1"/>
    </source>
</evidence>
<dbReference type="PROSITE" id="PS50297">
    <property type="entry name" value="ANK_REP_REGION"/>
    <property type="match status" value="2"/>
</dbReference>
<keyword evidence="2 3" id="KW-0040">ANK repeat</keyword>
<keyword evidence="1" id="KW-0677">Repeat</keyword>
<dbReference type="OrthoDB" id="194358at2759"/>
<keyword evidence="5" id="KW-1185">Reference proteome</keyword>
<dbReference type="SUPFAM" id="SSF48403">
    <property type="entry name" value="Ankyrin repeat"/>
    <property type="match status" value="1"/>
</dbReference>
<sequence length="143" mass="15695">KLLIEQDIPLDSADSDHRTALIHASRNDHYDVAKLLIEKGALLLPVDGDAGWMERTALMFASYAGDEDIVKLLIERGARLDLQDRNGKTALILAAYKGRSYIVRRLIYHGAPLDITDNMGYTALYAADKVCLGVVGILIEEGA</sequence>
<dbReference type="InterPro" id="IPR002110">
    <property type="entry name" value="Ankyrin_rpt"/>
</dbReference>
<feature type="repeat" description="ANK" evidence="3">
    <location>
        <begin position="16"/>
        <end position="48"/>
    </location>
</feature>
<feature type="non-terminal residue" evidence="4">
    <location>
        <position position="143"/>
    </location>
</feature>
<accession>A0A5C3QE71</accession>
<dbReference type="PANTHER" id="PTHR24171:SF9">
    <property type="entry name" value="ANKYRIN REPEAT DOMAIN-CONTAINING PROTEIN 39"/>
    <property type="match status" value="1"/>
</dbReference>
<dbReference type="SMART" id="SM00248">
    <property type="entry name" value="ANK"/>
    <property type="match status" value="3"/>
</dbReference>
<feature type="repeat" description="ANK" evidence="3">
    <location>
        <begin position="53"/>
        <end position="85"/>
    </location>
</feature>
<dbReference type="Pfam" id="PF12796">
    <property type="entry name" value="Ank_2"/>
    <property type="match status" value="2"/>
</dbReference>
<evidence type="ECO:0000256" key="2">
    <source>
        <dbReference type="ARBA" id="ARBA00023043"/>
    </source>
</evidence>
<dbReference type="STRING" id="1884261.A0A5C3QE71"/>
<gene>
    <name evidence="4" type="ORF">BDV98DRAFT_473409</name>
</gene>
<evidence type="ECO:0000313" key="5">
    <source>
        <dbReference type="Proteomes" id="UP000305067"/>
    </source>
</evidence>
<feature type="repeat" description="ANK" evidence="3">
    <location>
        <begin position="86"/>
        <end position="118"/>
    </location>
</feature>
<name>A0A5C3QE71_9AGAR</name>
<dbReference type="EMBL" id="ML178837">
    <property type="protein sequence ID" value="TFK98720.1"/>
    <property type="molecule type" value="Genomic_DNA"/>
</dbReference>
<dbReference type="AlphaFoldDB" id="A0A5C3QE71"/>
<dbReference type="Gene3D" id="1.25.40.20">
    <property type="entry name" value="Ankyrin repeat-containing domain"/>
    <property type="match status" value="1"/>
</dbReference>